<organism evidence="1 3">
    <name type="scientific">Candidatus Venteria ishoeyi</name>
    <dbReference type="NCBI Taxonomy" id="1899563"/>
    <lineage>
        <taxon>Bacteria</taxon>
        <taxon>Pseudomonadati</taxon>
        <taxon>Pseudomonadota</taxon>
        <taxon>Gammaproteobacteria</taxon>
        <taxon>Thiotrichales</taxon>
        <taxon>Thiotrichaceae</taxon>
        <taxon>Venteria</taxon>
    </lineage>
</organism>
<protein>
    <submittedName>
        <fullName evidence="1">Uncharacterized protein</fullName>
    </submittedName>
</protein>
<evidence type="ECO:0000313" key="3">
    <source>
        <dbReference type="Proteomes" id="UP000236724"/>
    </source>
</evidence>
<dbReference type="EMBL" id="FMSV02000558">
    <property type="protein sequence ID" value="SEH09172.1"/>
    <property type="molecule type" value="Genomic_DNA"/>
</dbReference>
<name>A0A1H6FGI8_9GAMM</name>
<evidence type="ECO:0000313" key="1">
    <source>
        <dbReference type="EMBL" id="SEH09172.1"/>
    </source>
</evidence>
<dbReference type="EMBL" id="FMSV02000559">
    <property type="protein sequence ID" value="SEH09301.1"/>
    <property type="molecule type" value="Genomic_DNA"/>
</dbReference>
<evidence type="ECO:0000313" key="2">
    <source>
        <dbReference type="EMBL" id="SEH09301.1"/>
    </source>
</evidence>
<reference evidence="1 3" key="1">
    <citation type="submission" date="2016-10" db="EMBL/GenBank/DDBJ databases">
        <authorList>
            <person name="de Groot N.N."/>
        </authorList>
    </citation>
    <scope>NUCLEOTIDE SEQUENCE [LARGE SCALE GENOMIC DNA]</scope>
    <source>
        <strain evidence="1">MBHS1</strain>
    </source>
</reference>
<proteinExistence type="predicted"/>
<dbReference type="Proteomes" id="UP000236724">
    <property type="component" value="Unassembled WGS sequence"/>
</dbReference>
<sequence length="35" mass="4316">MEYDDLHVFEKNHPPFMSEEYLDICWKKKESKIGK</sequence>
<accession>A0A1H6FGI8</accession>
<gene>
    <name evidence="1" type="ORF">MBHS_05066</name>
    <name evidence="2" type="ORF">MBHS_05196</name>
</gene>
<dbReference type="AlphaFoldDB" id="A0A1H6FGI8"/>
<keyword evidence="3" id="KW-1185">Reference proteome</keyword>